<dbReference type="Gene3D" id="1.20.5.170">
    <property type="match status" value="1"/>
</dbReference>
<evidence type="ECO:0000259" key="3">
    <source>
        <dbReference type="Pfam" id="PF25298"/>
    </source>
</evidence>
<gene>
    <name evidence="4" type="ORF">g.2684</name>
</gene>
<dbReference type="InterPro" id="IPR057251">
    <property type="entry name" value="FP_C"/>
</dbReference>
<dbReference type="Pfam" id="PF25298">
    <property type="entry name" value="Baculo_FP_2nd"/>
    <property type="match status" value="1"/>
</dbReference>
<feature type="coiled-coil region" evidence="1">
    <location>
        <begin position="84"/>
        <end position="118"/>
    </location>
</feature>
<dbReference type="AlphaFoldDB" id="A0A1E1WIH3"/>
<accession>A0A1E1WIH3</accession>
<reference evidence="4" key="1">
    <citation type="submission" date="2015-09" db="EMBL/GenBank/DDBJ databases">
        <title>De novo assembly of Pectinophora gossypiella (Pink Bollworm) gut transcriptome.</title>
        <authorList>
            <person name="Tassone E.E."/>
        </authorList>
    </citation>
    <scope>NUCLEOTIDE SEQUENCE</scope>
</reference>
<evidence type="ECO:0000313" key="4">
    <source>
        <dbReference type="EMBL" id="JAT86794.1"/>
    </source>
</evidence>
<sequence length="346" mass="39560">MSIPAIDGLSTHYDSAPETSEQHDRLRNVTTRPERKRNWDTYNQDLMKGCMDEFKALLSSQLAIQDDRLSKSLFEAVGEIKTQCSEVKDELSTLNSSVSNIREELDAIKNQYSNVTRSISVLKEGQSSILSDFKSLTESFEFSSGQIRDLNERVKKVETSAKLPGKVESEIAILRSTVNDLQYRLHQQQQWDRQQNLEVTGVPESKNENLIELTIKIAKLAGVDLVREDIIHAVRIQPLVSNPKRPKSIVIKLNNRTHKDKILAGLHKKMLTTLDLSMSMAGDNARVYVAEHLTVENKRLFKACRDARKAKDYKFCWVKNGRLFMRKNDTSPVIHIKQDTDLQKLH</sequence>
<dbReference type="InterPro" id="IPR004244">
    <property type="entry name" value="Transposase_22"/>
</dbReference>
<evidence type="ECO:0000256" key="1">
    <source>
        <dbReference type="SAM" id="Coils"/>
    </source>
</evidence>
<keyword evidence="1" id="KW-0175">Coiled coil</keyword>
<protein>
    <recommendedName>
        <fullName evidence="3">FP protein C-terminal domain-containing protein</fullName>
    </recommendedName>
</protein>
<proteinExistence type="predicted"/>
<dbReference type="OrthoDB" id="7414876at2759"/>
<organism evidence="4">
    <name type="scientific">Pectinophora gossypiella</name>
    <name type="common">Cotton pink bollworm</name>
    <name type="synonym">Depressaria gossypiella</name>
    <dbReference type="NCBI Taxonomy" id="13191"/>
    <lineage>
        <taxon>Eukaryota</taxon>
        <taxon>Metazoa</taxon>
        <taxon>Ecdysozoa</taxon>
        <taxon>Arthropoda</taxon>
        <taxon>Hexapoda</taxon>
        <taxon>Insecta</taxon>
        <taxon>Pterygota</taxon>
        <taxon>Neoptera</taxon>
        <taxon>Endopterygota</taxon>
        <taxon>Lepidoptera</taxon>
        <taxon>Glossata</taxon>
        <taxon>Ditrysia</taxon>
        <taxon>Gelechioidea</taxon>
        <taxon>Gelechiidae</taxon>
        <taxon>Apatetrinae</taxon>
        <taxon>Pectinophora</taxon>
    </lineage>
</organism>
<dbReference type="PANTHER" id="PTHR11505">
    <property type="entry name" value="L1 TRANSPOSABLE ELEMENT-RELATED"/>
    <property type="match status" value="1"/>
</dbReference>
<feature type="region of interest" description="Disordered" evidence="2">
    <location>
        <begin position="1"/>
        <end position="36"/>
    </location>
</feature>
<dbReference type="EMBL" id="GDQN01004260">
    <property type="protein sequence ID" value="JAT86794.1"/>
    <property type="molecule type" value="Transcribed_RNA"/>
</dbReference>
<feature type="domain" description="FP protein C-terminal" evidence="3">
    <location>
        <begin position="294"/>
        <end position="345"/>
    </location>
</feature>
<evidence type="ECO:0000256" key="2">
    <source>
        <dbReference type="SAM" id="MobiDB-lite"/>
    </source>
</evidence>
<feature type="compositionally biased region" description="Basic and acidic residues" evidence="2">
    <location>
        <begin position="20"/>
        <end position="36"/>
    </location>
</feature>
<name>A0A1E1WIH3_PECGO</name>